<evidence type="ECO:0000313" key="2">
    <source>
        <dbReference type="EMBL" id="TGX98785.1"/>
    </source>
</evidence>
<accession>A0A4S2ADB3</accession>
<dbReference type="InterPro" id="IPR001173">
    <property type="entry name" value="Glyco_trans_2-like"/>
</dbReference>
<proteinExistence type="predicted"/>
<dbReference type="Gene3D" id="3.90.550.10">
    <property type="entry name" value="Spore Coat Polysaccharide Biosynthesis Protein SpsA, Chain A"/>
    <property type="match status" value="1"/>
</dbReference>
<keyword evidence="3" id="KW-1185">Reference proteome</keyword>
<feature type="domain" description="Glycosyltransferase 2-like" evidence="1">
    <location>
        <begin position="7"/>
        <end position="171"/>
    </location>
</feature>
<sequence length="325" mass="37866">MTKPLVSIIIPVYNVEKYLQKCLDSCFAQSYENIEVIAVNDGSKDASEDVLMRYTQKEHRLKFVTQINQGVVIARKRGIELSTGSWIMFVDADDYLMNDAVETLYNGVIKYNADVSIASFVNISKKGRLTYNQLMDFSVKSSSVELASMLLNEKLPFSLCAKLFSKDLFKNVIHQNALMMGEDAYVTLQLINEAERVVILPHVVYAYLQHSSSVTHSPSQMALESRIDFINRTIEYYKRQQYYENENFIHCLNYFIMKEYFTYLRYGGNYSYNEIHNLVNIVCLQDKVACSLMPFWRIMMLRVYRTNIDLGNLIRDLIVFLRKFK</sequence>
<protein>
    <submittedName>
        <fullName evidence="2">Glycosyltransferase family 2 protein</fullName>
    </submittedName>
</protein>
<dbReference type="Pfam" id="PF00535">
    <property type="entry name" value="Glycos_transf_2"/>
    <property type="match status" value="1"/>
</dbReference>
<dbReference type="Proteomes" id="UP000310532">
    <property type="component" value="Unassembled WGS sequence"/>
</dbReference>
<dbReference type="PANTHER" id="PTHR22916:SF3">
    <property type="entry name" value="UDP-GLCNAC:BETAGAL BETA-1,3-N-ACETYLGLUCOSAMINYLTRANSFERASE-LIKE PROTEIN 1"/>
    <property type="match status" value="1"/>
</dbReference>
<organism evidence="2 3">
    <name type="scientific">Bacteroides muris</name>
    <name type="common">ex Afrizal et al. 2022</name>
    <dbReference type="NCBI Taxonomy" id="2516960"/>
    <lineage>
        <taxon>Bacteria</taxon>
        <taxon>Pseudomonadati</taxon>
        <taxon>Bacteroidota</taxon>
        <taxon>Bacteroidia</taxon>
        <taxon>Bacteroidales</taxon>
        <taxon>Bacteroidaceae</taxon>
        <taxon>Bacteroides</taxon>
    </lineage>
</organism>
<gene>
    <name evidence="2" type="ORF">E5355_18055</name>
</gene>
<dbReference type="AlphaFoldDB" id="A0A4S2ADB3"/>
<evidence type="ECO:0000313" key="3">
    <source>
        <dbReference type="Proteomes" id="UP000310532"/>
    </source>
</evidence>
<dbReference type="EMBL" id="SRYZ01000073">
    <property type="protein sequence ID" value="TGX98785.1"/>
    <property type="molecule type" value="Genomic_DNA"/>
</dbReference>
<evidence type="ECO:0000259" key="1">
    <source>
        <dbReference type="Pfam" id="PF00535"/>
    </source>
</evidence>
<dbReference type="RefSeq" id="WP_136011433.1">
    <property type="nucleotide sequence ID" value="NZ_SRYZ01000073.1"/>
</dbReference>
<dbReference type="GO" id="GO:0016758">
    <property type="term" value="F:hexosyltransferase activity"/>
    <property type="evidence" value="ECO:0007669"/>
    <property type="project" value="UniProtKB-ARBA"/>
</dbReference>
<comment type="caution">
    <text evidence="2">The sequence shown here is derived from an EMBL/GenBank/DDBJ whole genome shotgun (WGS) entry which is preliminary data.</text>
</comment>
<dbReference type="InterPro" id="IPR029044">
    <property type="entry name" value="Nucleotide-diphossugar_trans"/>
</dbReference>
<dbReference type="PANTHER" id="PTHR22916">
    <property type="entry name" value="GLYCOSYLTRANSFERASE"/>
    <property type="match status" value="1"/>
</dbReference>
<reference evidence="2 3" key="1">
    <citation type="submission" date="2019-04" db="EMBL/GenBank/DDBJ databases">
        <title>Microbes associate with the intestines of laboratory mice.</title>
        <authorList>
            <person name="Navarre W."/>
            <person name="Wong E."/>
            <person name="Huang K."/>
            <person name="Tropini C."/>
            <person name="Ng K."/>
            <person name="Yu B."/>
        </authorList>
    </citation>
    <scope>NUCLEOTIDE SEQUENCE [LARGE SCALE GENOMIC DNA]</scope>
    <source>
        <strain evidence="2 3">NM69_E16B</strain>
    </source>
</reference>
<dbReference type="SUPFAM" id="SSF53448">
    <property type="entry name" value="Nucleotide-diphospho-sugar transferases"/>
    <property type="match status" value="1"/>
</dbReference>
<name>A0A4S2ADB3_9BACE</name>
<keyword evidence="2" id="KW-0808">Transferase</keyword>
<dbReference type="CDD" id="cd00761">
    <property type="entry name" value="Glyco_tranf_GTA_type"/>
    <property type="match status" value="1"/>
</dbReference>